<dbReference type="PROSITE" id="PS50878">
    <property type="entry name" value="RT_POL"/>
    <property type="match status" value="2"/>
</dbReference>
<keyword evidence="1" id="KW-0479">Metal-binding</keyword>
<evidence type="ECO:0008006" key="7">
    <source>
        <dbReference type="Google" id="ProtNLM"/>
    </source>
</evidence>
<comment type="caution">
    <text evidence="5">The sequence shown here is derived from an EMBL/GenBank/DDBJ whole genome shotgun (WGS) entry which is preliminary data.</text>
</comment>
<feature type="domain" description="Reverse transcriptase" evidence="4">
    <location>
        <begin position="1936"/>
        <end position="2210"/>
    </location>
</feature>
<name>A0A8S3R356_MYTED</name>
<sequence length="2212" mass="255405">MSKLDRCGKTQHTEDKSYKTINQLCENFNIYDIWRARNPTSRIFSWRRVVQNNLIQSRLDFIFIPKSFSVFVKNVYYKHNAFSDHSFVNLNIDFSEIERGPGLWIFNNKLLDDEEFVNKINKLIETEKQCPLYDDEPLVWYDNLKYKIKQLAKVIAQDKSRAEKSEYFKIQREFEKISLAVANNEIVDLNKFEEVKLKLKCHEENICKGAILRSKAHWAIDGDKNSKYFLQLEKYKQNCNVIKELKNSDNNIVTSTEAILDEVHKFYKDLYSCTSIDKDKANEILNFISEKVSEDDMENLEAEFSLDDIKAALFSMSKNKSPGPDGLTVEFFCHFFHSFGDIFLKIFKAIEEEKLMTRSMRHGIITLVYKNKGDKNMLKNFRPISLLCVDYKIMARIMSNRLKFVLPKLISIYQTCCIPGRDIADTTASIRDLIEIIENDDLEAFLIKVDQEKAFDKVDHDYLYLVLEKFGFGPKFIQWIKIFYKNVNSSVKCNGFLTKYVKLNNSIKQGCPVSALLYVLVAEPLGQAIIKNKNIKGVVIPNSNKEAKIFQHADDTNIFTADKNSIKETFKILNLYSEASGAKINKQKSEILCLGSGSINDQELNTLQIQRCETVTKVLGIYVGKDKQLCELLNWKDKIKKIKTILFFWNKRDLTLPGRAVVLTSLIMSRFYYTLTVCPLPENIKNEIRLIVLKFLWQHKSHLVKYQTIIGEKLVGGLNIPDIFLKMQAFRLKFLKKYLDPNCQSIWKSALDYFITKIENMDLKQNILFTYLNSKHLKHLPLYYQEMFNAYYRIKSKLKFEIEIQHVYDNPIFCNPNIKLNGKMLLFEKFIHSGLIQIKDICYEVIPGFFTSGSIVEIIQQNFPDEKPHEIKAAYDKILRCIPETWKILLKSINPLNTESIPKLRICLENDREVPFLGAVTKLFYKLLLSEMFETPTAEKHWAEKYPSINFTRLYSVTNQNGLPPDCHCLNYRMVHRAIFTLEKLFKFGQVVSNTCKACGLYTENLLHLFALCPKLTPIHNFLKDMLHNIFIDYPPDVVNLINYEELMIFGYLGSSKIVNTYFLNFFLSIARLCIFKTRNLKVFHDKEIDTLKYKASVAWPSGLRRWFKAPVSSEAWVRIPPLPSDFFRNGSRGAGNGYNQKQNYVRDVKSYQRDCTVRIEVINTDVIGERIVIEDIETVTGLNSVLAVVKNDAMSYDITLDSKQTAFRLVQEGIDIANNEYQVSMLHSDITVVSIMQLPSFISDDDIRSKLVSKGVKIVSPIYRRAIPGTQVADGTRFMKCKFPQGMLALPWTIPFKIGSDTKYFRLVHNNQMKVCSECLSPEHMRKQCPYFVCHGCGQYGHSKRQCKASKCEYCHNLPLFCVCGSSSNTKKDQPPAYKKKKNCEICNFYFCMCKCNICGKKDCICACFKCEKYPCICTCSFCKSDPCVCPCQDCRKHPCVCTCDTCTEKSDRCTCNKQNDENGPEIVNITGENDDEDMSEVWSEEDVADTDPKTTVPIEVNVRKMDSDTESNNEITDDELLNLDNEEDVNENINLDKDFSDGKKLKIASNDAPPGDNIVTRESENEIEIKQCCSNDESTFVGDEEVSMEGANENESSICSDGENDTPNKFVSAKMARKIKKKQRKLERRSIAKPTPNLTDRGGKSNHVIDEPCKKLCDLIENNNLYDVWRTRNKSSRIFSWKRICNGELQQSRIDYFLVNKKLSSYVQNVYYNTTSLSDHSFVIMNFNCSNIERGPGLWVLNNTLLCNEEYVRRVKEIISDEKENELYNKDLMIWWDNLKYKIKRYSQIFSSKMAKENRRDFYRLERQINFLCEKAACGVDVDVAKLENLKLELSAYELEKCRGAVLRSKAIWAVESDKYTDNDKMSELLDSVDTKIDDNDCNFCDADISHEEIFKAINQMSKNKSPGSDGLTVEFYCQFYNELRNVLFDLFNVIEKEGVLGRSMKCGVISLIYKKKGDKKSLKNYRPISLLQVDYKILARIMANRFKVVLPKIVSNDQTCCIIGRDISNNIANVRDIIELIEKDELEGYIMKLDQEKAFDRVSHKYLLYVLRKYGFGDRFVKWIEIFYNGINSAVKCNGFLTNYFHIKNGIRQGCPISALLYVLAAEPLHCRIVKNDKIKGIKVPNCDKEGLIYQHADDTTLSLCNKESIPEVFKEFDLYSKATGAKINKQKSEILCVGYGELSNIETEQFGLQVCKDAIQLLGVYIGP</sequence>
<dbReference type="Pfam" id="PF00078">
    <property type="entry name" value="RVT_1"/>
    <property type="match status" value="2"/>
</dbReference>
<dbReference type="Gene3D" id="3.60.10.10">
    <property type="entry name" value="Endonuclease/exonuclease/phosphatase"/>
    <property type="match status" value="2"/>
</dbReference>
<dbReference type="OrthoDB" id="6255742at2759"/>
<evidence type="ECO:0000313" key="5">
    <source>
        <dbReference type="EMBL" id="CAG2201195.1"/>
    </source>
</evidence>
<proteinExistence type="predicted"/>
<gene>
    <name evidence="5" type="ORF">MEDL_15830</name>
</gene>
<dbReference type="InterPro" id="IPR000477">
    <property type="entry name" value="RT_dom"/>
</dbReference>
<dbReference type="Proteomes" id="UP000683360">
    <property type="component" value="Unassembled WGS sequence"/>
</dbReference>
<dbReference type="InterPro" id="IPR043502">
    <property type="entry name" value="DNA/RNA_pol_sf"/>
</dbReference>
<dbReference type="CDD" id="cd01650">
    <property type="entry name" value="RT_nLTR_like"/>
    <property type="match status" value="2"/>
</dbReference>
<evidence type="ECO:0000313" key="6">
    <source>
        <dbReference type="Proteomes" id="UP000683360"/>
    </source>
</evidence>
<dbReference type="SMART" id="SM00343">
    <property type="entry name" value="ZnF_C2HC"/>
    <property type="match status" value="2"/>
</dbReference>
<dbReference type="PANTHER" id="PTHR31635:SF196">
    <property type="entry name" value="REVERSE TRANSCRIPTASE DOMAIN-CONTAINING PROTEIN-RELATED"/>
    <property type="match status" value="1"/>
</dbReference>
<dbReference type="PANTHER" id="PTHR31635">
    <property type="entry name" value="REVERSE TRANSCRIPTASE DOMAIN-CONTAINING PROTEIN-RELATED"/>
    <property type="match status" value="1"/>
</dbReference>
<dbReference type="GO" id="GO:0008270">
    <property type="term" value="F:zinc ion binding"/>
    <property type="evidence" value="ECO:0007669"/>
    <property type="project" value="UniProtKB-KW"/>
</dbReference>
<feature type="domain" description="Reverse transcriptase" evidence="4">
    <location>
        <begin position="349"/>
        <end position="623"/>
    </location>
</feature>
<organism evidence="5 6">
    <name type="scientific">Mytilus edulis</name>
    <name type="common">Blue mussel</name>
    <dbReference type="NCBI Taxonomy" id="6550"/>
    <lineage>
        <taxon>Eukaryota</taxon>
        <taxon>Metazoa</taxon>
        <taxon>Spiralia</taxon>
        <taxon>Lophotrochozoa</taxon>
        <taxon>Mollusca</taxon>
        <taxon>Bivalvia</taxon>
        <taxon>Autobranchia</taxon>
        <taxon>Pteriomorphia</taxon>
        <taxon>Mytilida</taxon>
        <taxon>Mytiloidea</taxon>
        <taxon>Mytilidae</taxon>
        <taxon>Mytilinae</taxon>
        <taxon>Mytilus</taxon>
    </lineage>
</organism>
<protein>
    <recommendedName>
        <fullName evidence="7">Reverse transcriptase domain-containing protein</fullName>
    </recommendedName>
</protein>
<dbReference type="SUPFAM" id="SSF56219">
    <property type="entry name" value="DNase I-like"/>
    <property type="match status" value="2"/>
</dbReference>
<keyword evidence="1" id="KW-0862">Zinc</keyword>
<dbReference type="InterPro" id="IPR036691">
    <property type="entry name" value="Endo/exonu/phosph_ase_sf"/>
</dbReference>
<evidence type="ECO:0000259" key="4">
    <source>
        <dbReference type="PROSITE" id="PS50878"/>
    </source>
</evidence>
<evidence type="ECO:0000256" key="2">
    <source>
        <dbReference type="SAM" id="MobiDB-lite"/>
    </source>
</evidence>
<evidence type="ECO:0000256" key="1">
    <source>
        <dbReference type="PROSITE-ProRule" id="PRU00047"/>
    </source>
</evidence>
<dbReference type="GO" id="GO:0003676">
    <property type="term" value="F:nucleic acid binding"/>
    <property type="evidence" value="ECO:0007669"/>
    <property type="project" value="InterPro"/>
</dbReference>
<feature type="region of interest" description="Disordered" evidence="2">
    <location>
        <begin position="1625"/>
        <end position="1646"/>
    </location>
</feature>
<feature type="domain" description="CCHC-type" evidence="3">
    <location>
        <begin position="1335"/>
        <end position="1349"/>
    </location>
</feature>
<reference evidence="5" key="1">
    <citation type="submission" date="2021-03" db="EMBL/GenBank/DDBJ databases">
        <authorList>
            <person name="Bekaert M."/>
        </authorList>
    </citation>
    <scope>NUCLEOTIDE SEQUENCE</scope>
</reference>
<keyword evidence="1" id="KW-0863">Zinc-finger</keyword>
<keyword evidence="6" id="KW-1185">Reference proteome</keyword>
<dbReference type="InterPro" id="IPR001878">
    <property type="entry name" value="Znf_CCHC"/>
</dbReference>
<dbReference type="PROSITE" id="PS50158">
    <property type="entry name" value="ZF_CCHC"/>
    <property type="match status" value="1"/>
</dbReference>
<dbReference type="EMBL" id="CAJPWZ010000836">
    <property type="protein sequence ID" value="CAG2201195.1"/>
    <property type="molecule type" value="Genomic_DNA"/>
</dbReference>
<dbReference type="SUPFAM" id="SSF56672">
    <property type="entry name" value="DNA/RNA polymerases"/>
    <property type="match status" value="2"/>
</dbReference>
<accession>A0A8S3R356</accession>
<evidence type="ECO:0000259" key="3">
    <source>
        <dbReference type="PROSITE" id="PS50158"/>
    </source>
</evidence>